<sequence length="448" mass="50852">MIQHQQEVNELIENVNQKTYAYGDVHAKKQDILMIISELKDKLKTIEKWNNVNIKFDKSTTLETNLCNTIEKNKDLKAKMVSKIEVKTDKSKPVTSCSIPKTKQCLKKNVNVIARGMYSVIKTETKIQVAKSNMFSCNSTRVASSSSARRPESKDTNLTKRCDTMNLNVSESNANVLKAKNVNVVNDGSNLVCVSCSNDVFMISHDKCVARYALSPNSRIKRALFNSPVAAKSSKIGATPVVTKSSRMELYIQGKDHGRIILNSIENGPLAWLTVELENGTVRPKTYEELFDKEKLQANCDLKATNTVLQGLPPDVYALFDKFSYLKGETMHQCYLWFAQLINDMNIIQMIMQPVQMNTKLLNSLPLEWGKFVTNVKLAGDLHLSNYDQLYAYLKQHEVQANETLLMCERFPDPLALVANYHQQPSHFNDYHSQYTTPQYQQQFSPPT</sequence>
<keyword evidence="2" id="KW-1185">Reference proteome</keyword>
<organism evidence="1 2">
    <name type="scientific">Tanacetum coccineum</name>
    <dbReference type="NCBI Taxonomy" id="301880"/>
    <lineage>
        <taxon>Eukaryota</taxon>
        <taxon>Viridiplantae</taxon>
        <taxon>Streptophyta</taxon>
        <taxon>Embryophyta</taxon>
        <taxon>Tracheophyta</taxon>
        <taxon>Spermatophyta</taxon>
        <taxon>Magnoliopsida</taxon>
        <taxon>eudicotyledons</taxon>
        <taxon>Gunneridae</taxon>
        <taxon>Pentapetalae</taxon>
        <taxon>asterids</taxon>
        <taxon>campanulids</taxon>
        <taxon>Asterales</taxon>
        <taxon>Asteraceae</taxon>
        <taxon>Asteroideae</taxon>
        <taxon>Anthemideae</taxon>
        <taxon>Anthemidinae</taxon>
        <taxon>Tanacetum</taxon>
    </lineage>
</organism>
<proteinExistence type="predicted"/>
<evidence type="ECO:0000313" key="1">
    <source>
        <dbReference type="EMBL" id="GJS63762.1"/>
    </source>
</evidence>
<dbReference type="Proteomes" id="UP001151760">
    <property type="component" value="Unassembled WGS sequence"/>
</dbReference>
<name>A0ABQ4XG30_9ASTR</name>
<accession>A0ABQ4XG30</accession>
<protein>
    <recommendedName>
        <fullName evidence="3">Integrase, catalytic region, zinc finger, CCHC-type, peptidase aspartic, catalytic</fullName>
    </recommendedName>
</protein>
<evidence type="ECO:0008006" key="3">
    <source>
        <dbReference type="Google" id="ProtNLM"/>
    </source>
</evidence>
<gene>
    <name evidence="1" type="ORF">Tco_0678326</name>
</gene>
<dbReference type="EMBL" id="BQNB010009454">
    <property type="protein sequence ID" value="GJS63762.1"/>
    <property type="molecule type" value="Genomic_DNA"/>
</dbReference>
<reference evidence="1" key="1">
    <citation type="journal article" date="2022" name="Int. J. Mol. Sci.">
        <title>Draft Genome of Tanacetum Coccineum: Genomic Comparison of Closely Related Tanacetum-Family Plants.</title>
        <authorList>
            <person name="Yamashiro T."/>
            <person name="Shiraishi A."/>
            <person name="Nakayama K."/>
            <person name="Satake H."/>
        </authorList>
    </citation>
    <scope>NUCLEOTIDE SEQUENCE</scope>
</reference>
<evidence type="ECO:0000313" key="2">
    <source>
        <dbReference type="Proteomes" id="UP001151760"/>
    </source>
</evidence>
<comment type="caution">
    <text evidence="1">The sequence shown here is derived from an EMBL/GenBank/DDBJ whole genome shotgun (WGS) entry which is preliminary data.</text>
</comment>
<reference evidence="1" key="2">
    <citation type="submission" date="2022-01" db="EMBL/GenBank/DDBJ databases">
        <authorList>
            <person name="Yamashiro T."/>
            <person name="Shiraishi A."/>
            <person name="Satake H."/>
            <person name="Nakayama K."/>
        </authorList>
    </citation>
    <scope>NUCLEOTIDE SEQUENCE</scope>
</reference>